<reference evidence="2 5" key="2">
    <citation type="submission" date="2017-09" db="EMBL/GenBank/DDBJ databases">
        <title>Extensive intraspecific genome diversity in a model arbuscular mycorrhizal fungus.</title>
        <authorList>
            <person name="Chen E.C."/>
            <person name="Morin E."/>
            <person name="Beaudet D."/>
            <person name="Noel J."/>
            <person name="Ndikumana S."/>
            <person name="Charron P."/>
            <person name="St-Onge C."/>
            <person name="Giorgi J."/>
            <person name="Grigoriev I.V."/>
            <person name="Roux C."/>
            <person name="Martin F.M."/>
            <person name="Corradi N."/>
        </authorList>
    </citation>
    <scope>NUCLEOTIDE SEQUENCE [LARGE SCALE GENOMIC DNA]</scope>
    <source>
        <strain evidence="2 5">A5</strain>
    </source>
</reference>
<dbReference type="VEuPathDB" id="FungiDB:RhiirFUN_003347"/>
<evidence type="ECO:0000313" key="3">
    <source>
        <dbReference type="EMBL" id="PKC71119.1"/>
    </source>
</evidence>
<feature type="non-terminal residue" evidence="3">
    <location>
        <position position="140"/>
    </location>
</feature>
<accession>A0A2I1E9G6</accession>
<dbReference type="Proteomes" id="UP000232688">
    <property type="component" value="Unassembled WGS sequence"/>
</dbReference>
<dbReference type="VEuPathDB" id="FungiDB:FUN_021515"/>
<evidence type="ECO:0000313" key="2">
    <source>
        <dbReference type="EMBL" id="PKC12405.1"/>
    </source>
</evidence>
<dbReference type="EMBL" id="LLXH01000183">
    <property type="protein sequence ID" value="PKC71119.1"/>
    <property type="molecule type" value="Genomic_DNA"/>
</dbReference>
<reference evidence="2 5" key="1">
    <citation type="submission" date="2016-04" db="EMBL/GenBank/DDBJ databases">
        <title>Genome analyses suggest a sexual origin of heterokaryosis in a supposedly ancient asexual fungus.</title>
        <authorList>
            <person name="Ropars J."/>
            <person name="Sedzielewska K."/>
            <person name="Noel J."/>
            <person name="Charron P."/>
            <person name="Farinelli L."/>
            <person name="Marton T."/>
            <person name="Kruger M."/>
            <person name="Pelin A."/>
            <person name="Brachmann A."/>
            <person name="Corradi N."/>
        </authorList>
    </citation>
    <scope>NUCLEOTIDE SEQUENCE [LARGE SCALE GENOMIC DNA]</scope>
    <source>
        <strain evidence="2 5">A5</strain>
    </source>
</reference>
<dbReference type="VEuPathDB" id="FungiDB:RhiirA1_413575"/>
<reference evidence="3 4" key="3">
    <citation type="submission" date="2017-10" db="EMBL/GenBank/DDBJ databases">
        <title>Extensive intraspecific genome diversity in a model arbuscular mycorrhizal fungus.</title>
        <authorList>
            <person name="Chen E.C.H."/>
            <person name="Morin E."/>
            <person name="Baudet D."/>
            <person name="Noel J."/>
            <person name="Ndikumana S."/>
            <person name="Charron P."/>
            <person name="St-Onge C."/>
            <person name="Giorgi J."/>
            <person name="Grigoriev I.V."/>
            <person name="Roux C."/>
            <person name="Martin F.M."/>
            <person name="Corradi N."/>
        </authorList>
    </citation>
    <scope>NUCLEOTIDE SEQUENCE [LARGE SCALE GENOMIC DNA]</scope>
    <source>
        <strain evidence="3 4">A1</strain>
    </source>
</reference>
<name>A0A2I1E9G6_9GLOM</name>
<sequence>MNYKAKLQEKAKRKKEYDLMRKQVIKEETNKRLKQLEEFRRKQRKEKLAQLQEAKNRELKLNENIIDDEYQEIRKQQRRERMAEIARESRDSSINYSLDEDNENIEYWENLTPSNIGWKEFLSVSQKKENDNSQFYNWTL</sequence>
<dbReference type="EMBL" id="LLXJ01000252">
    <property type="protein sequence ID" value="PKC12405.1"/>
    <property type="molecule type" value="Genomic_DNA"/>
</dbReference>
<organism evidence="3 4">
    <name type="scientific">Rhizophagus irregularis</name>
    <dbReference type="NCBI Taxonomy" id="588596"/>
    <lineage>
        <taxon>Eukaryota</taxon>
        <taxon>Fungi</taxon>
        <taxon>Fungi incertae sedis</taxon>
        <taxon>Mucoromycota</taxon>
        <taxon>Glomeromycotina</taxon>
        <taxon>Glomeromycetes</taxon>
        <taxon>Glomerales</taxon>
        <taxon>Glomeraceae</taxon>
        <taxon>Rhizophagus</taxon>
    </lineage>
</organism>
<comment type="caution">
    <text evidence="3">The sequence shown here is derived from an EMBL/GenBank/DDBJ whole genome shotgun (WGS) entry which is preliminary data.</text>
</comment>
<evidence type="ECO:0000313" key="5">
    <source>
        <dbReference type="Proteomes" id="UP000232722"/>
    </source>
</evidence>
<gene>
    <name evidence="3" type="ORF">RhiirA1_413575</name>
    <name evidence="2" type="ORF">RhiirA5_353009</name>
</gene>
<dbReference type="AlphaFoldDB" id="A0A2I1E9G6"/>
<reference evidence="3 4" key="4">
    <citation type="submission" date="2017-10" db="EMBL/GenBank/DDBJ databases">
        <title>Genome analyses suggest a sexual origin of heterokaryosis in a supposedly ancient asexual fungus.</title>
        <authorList>
            <person name="Corradi N."/>
            <person name="Sedzielewska K."/>
            <person name="Noel J."/>
            <person name="Charron P."/>
            <person name="Farinelli L."/>
            <person name="Marton T."/>
            <person name="Kruger M."/>
            <person name="Pelin A."/>
            <person name="Brachmann A."/>
            <person name="Corradi N."/>
        </authorList>
    </citation>
    <scope>NUCLEOTIDE SEQUENCE [LARGE SCALE GENOMIC DNA]</scope>
    <source>
        <strain evidence="3 4">A1</strain>
    </source>
</reference>
<dbReference type="Proteomes" id="UP000232722">
    <property type="component" value="Unassembled WGS sequence"/>
</dbReference>
<evidence type="ECO:0000313" key="4">
    <source>
        <dbReference type="Proteomes" id="UP000232688"/>
    </source>
</evidence>
<feature type="coiled-coil region" evidence="1">
    <location>
        <begin position="26"/>
        <end position="64"/>
    </location>
</feature>
<keyword evidence="1" id="KW-0175">Coiled coil</keyword>
<evidence type="ECO:0000256" key="1">
    <source>
        <dbReference type="SAM" id="Coils"/>
    </source>
</evidence>
<dbReference type="OrthoDB" id="2356510at2759"/>
<proteinExistence type="predicted"/>
<protein>
    <submittedName>
        <fullName evidence="3">Uncharacterized protein</fullName>
    </submittedName>
</protein>